<comment type="similarity">
    <text evidence="1">Belongs to the LAMTOR3 family.</text>
</comment>
<evidence type="ECO:0000256" key="1">
    <source>
        <dbReference type="ARBA" id="ARBA00005356"/>
    </source>
</evidence>
<dbReference type="EMBL" id="JARAKH010000043">
    <property type="protein sequence ID" value="KAK8379741.1"/>
    <property type="molecule type" value="Genomic_DNA"/>
</dbReference>
<dbReference type="SUPFAM" id="SSF103196">
    <property type="entry name" value="Roadblock/LC7 domain"/>
    <property type="match status" value="1"/>
</dbReference>
<dbReference type="SMART" id="SM01278">
    <property type="entry name" value="MAPKK1_Int"/>
    <property type="match status" value="1"/>
</dbReference>
<evidence type="ECO:0000313" key="2">
    <source>
        <dbReference type="EMBL" id="KAK8379740.1"/>
    </source>
</evidence>
<dbReference type="FunFam" id="3.30.450.30:FF:000003">
    <property type="entry name" value="ragulator complex protein LAMTOR3 homolog"/>
    <property type="match status" value="1"/>
</dbReference>
<dbReference type="AlphaFoldDB" id="A0AAW0SYD5"/>
<dbReference type="GO" id="GO:0071230">
    <property type="term" value="P:cellular response to amino acid stimulus"/>
    <property type="evidence" value="ECO:0007669"/>
    <property type="project" value="TreeGrafter"/>
</dbReference>
<dbReference type="PANTHER" id="PTHR13378">
    <property type="entry name" value="REGULATOR COMPLEX PROTEIN LAMTOR3"/>
    <property type="match status" value="1"/>
</dbReference>
<evidence type="ECO:0008006" key="4">
    <source>
        <dbReference type="Google" id="ProtNLM"/>
    </source>
</evidence>
<dbReference type="Pfam" id="PF08923">
    <property type="entry name" value="MAPKK1_Int"/>
    <property type="match status" value="1"/>
</dbReference>
<dbReference type="GO" id="GO:0032008">
    <property type="term" value="P:positive regulation of TOR signaling"/>
    <property type="evidence" value="ECO:0007669"/>
    <property type="project" value="TreeGrafter"/>
</dbReference>
<dbReference type="InterPro" id="IPR015019">
    <property type="entry name" value="LAMTOR3"/>
</dbReference>
<comment type="caution">
    <text evidence="2">The sequence shown here is derived from an EMBL/GenBank/DDBJ whole genome shotgun (WGS) entry which is preliminary data.</text>
</comment>
<gene>
    <name evidence="2" type="ORF">O3P69_019621</name>
</gene>
<proteinExistence type="inferred from homology"/>
<dbReference type="PANTHER" id="PTHR13378:SF1">
    <property type="entry name" value="RAGULATOR COMPLEX PROTEIN LAMTOR3"/>
    <property type="match status" value="1"/>
</dbReference>
<organism evidence="2 3">
    <name type="scientific">Scylla paramamosain</name>
    <name type="common">Mud crab</name>
    <dbReference type="NCBI Taxonomy" id="85552"/>
    <lineage>
        <taxon>Eukaryota</taxon>
        <taxon>Metazoa</taxon>
        <taxon>Ecdysozoa</taxon>
        <taxon>Arthropoda</taxon>
        <taxon>Crustacea</taxon>
        <taxon>Multicrustacea</taxon>
        <taxon>Malacostraca</taxon>
        <taxon>Eumalacostraca</taxon>
        <taxon>Eucarida</taxon>
        <taxon>Decapoda</taxon>
        <taxon>Pleocyemata</taxon>
        <taxon>Brachyura</taxon>
        <taxon>Eubrachyura</taxon>
        <taxon>Portunoidea</taxon>
        <taxon>Portunidae</taxon>
        <taxon>Portuninae</taxon>
        <taxon>Scylla</taxon>
    </lineage>
</organism>
<keyword evidence="3" id="KW-1185">Reference proteome</keyword>
<accession>A0AAW0SYD5</accession>
<dbReference type="GO" id="GO:0071986">
    <property type="term" value="C:Ragulator complex"/>
    <property type="evidence" value="ECO:0007669"/>
    <property type="project" value="TreeGrafter"/>
</dbReference>
<protein>
    <recommendedName>
        <fullName evidence="4">Ragulator complex protein LAMTOR3</fullName>
    </recommendedName>
</protein>
<dbReference type="EMBL" id="JARAKH010000043">
    <property type="protein sequence ID" value="KAK8379740.1"/>
    <property type="molecule type" value="Genomic_DNA"/>
</dbReference>
<reference evidence="2 3" key="1">
    <citation type="submission" date="2023-03" db="EMBL/GenBank/DDBJ databases">
        <title>High-quality genome of Scylla paramamosain provides insights in environmental adaptation.</title>
        <authorList>
            <person name="Zhang L."/>
        </authorList>
    </citation>
    <scope>NUCLEOTIDE SEQUENCE [LARGE SCALE GENOMIC DNA]</scope>
    <source>
        <strain evidence="2">LZ_2023a</strain>
        <tissue evidence="2">Muscle</tissue>
    </source>
</reference>
<evidence type="ECO:0000313" key="3">
    <source>
        <dbReference type="Proteomes" id="UP001487740"/>
    </source>
</evidence>
<name>A0AAW0SYD5_SCYPA</name>
<dbReference type="Proteomes" id="UP001487740">
    <property type="component" value="Unassembled WGS sequence"/>
</dbReference>
<sequence length="123" mass="13419">MAEEMRRNLMELMKSTDDVLGIIVTDRDGVPILKVAEEEAPELGLRPTFISTFNIATDQAGKLGMGRNSRMVCVYGRYQVVHFNHLPMVVTVIASSVANTGQLLALDSQMAPLLASLTNVVDV</sequence>
<dbReference type="Gene3D" id="3.30.450.30">
    <property type="entry name" value="Dynein light chain 2a, cytoplasmic"/>
    <property type="match status" value="1"/>
</dbReference>